<feature type="compositionally biased region" description="Low complexity" evidence="1">
    <location>
        <begin position="302"/>
        <end position="312"/>
    </location>
</feature>
<keyword evidence="3" id="KW-1185">Reference proteome</keyword>
<protein>
    <submittedName>
        <fullName evidence="2">Uncharacterized protein</fullName>
    </submittedName>
</protein>
<evidence type="ECO:0000313" key="3">
    <source>
        <dbReference type="Proteomes" id="UP001302126"/>
    </source>
</evidence>
<reference evidence="2" key="2">
    <citation type="submission" date="2023-05" db="EMBL/GenBank/DDBJ databases">
        <authorList>
            <consortium name="Lawrence Berkeley National Laboratory"/>
            <person name="Steindorff A."/>
            <person name="Hensen N."/>
            <person name="Bonometti L."/>
            <person name="Westerberg I."/>
            <person name="Brannstrom I.O."/>
            <person name="Guillou S."/>
            <person name="Cros-Aarteil S."/>
            <person name="Calhoun S."/>
            <person name="Haridas S."/>
            <person name="Kuo A."/>
            <person name="Mondo S."/>
            <person name="Pangilinan J."/>
            <person name="Riley R."/>
            <person name="Labutti K."/>
            <person name="Andreopoulos B."/>
            <person name="Lipzen A."/>
            <person name="Chen C."/>
            <person name="Yanf M."/>
            <person name="Daum C."/>
            <person name="Ng V."/>
            <person name="Clum A."/>
            <person name="Ohm R."/>
            <person name="Martin F."/>
            <person name="Silar P."/>
            <person name="Natvig D."/>
            <person name="Lalanne C."/>
            <person name="Gautier V."/>
            <person name="Ament-Velasquez S.L."/>
            <person name="Kruys A."/>
            <person name="Hutchinson M.I."/>
            <person name="Powell A.J."/>
            <person name="Barry K."/>
            <person name="Miller A.N."/>
            <person name="Grigoriev I.V."/>
            <person name="Debuchy R."/>
            <person name="Gladieux P."/>
            <person name="Thoren M.H."/>
            <person name="Johannesson H."/>
        </authorList>
    </citation>
    <scope>NUCLEOTIDE SEQUENCE</scope>
    <source>
        <strain evidence="2">PSN309</strain>
    </source>
</reference>
<gene>
    <name evidence="2" type="ORF">QBC35DRAFT_22360</name>
</gene>
<dbReference type="AlphaFoldDB" id="A0AAN6WRQ6"/>
<evidence type="ECO:0000256" key="1">
    <source>
        <dbReference type="SAM" id="MobiDB-lite"/>
    </source>
</evidence>
<feature type="region of interest" description="Disordered" evidence="1">
    <location>
        <begin position="27"/>
        <end position="364"/>
    </location>
</feature>
<comment type="caution">
    <text evidence="2">The sequence shown here is derived from an EMBL/GenBank/DDBJ whole genome shotgun (WGS) entry which is preliminary data.</text>
</comment>
<evidence type="ECO:0000313" key="2">
    <source>
        <dbReference type="EMBL" id="KAK4185192.1"/>
    </source>
</evidence>
<feature type="compositionally biased region" description="Low complexity" evidence="1">
    <location>
        <begin position="57"/>
        <end position="69"/>
    </location>
</feature>
<feature type="compositionally biased region" description="Low complexity" evidence="1">
    <location>
        <begin position="131"/>
        <end position="148"/>
    </location>
</feature>
<organism evidence="2 3">
    <name type="scientific">Podospora australis</name>
    <dbReference type="NCBI Taxonomy" id="1536484"/>
    <lineage>
        <taxon>Eukaryota</taxon>
        <taxon>Fungi</taxon>
        <taxon>Dikarya</taxon>
        <taxon>Ascomycota</taxon>
        <taxon>Pezizomycotina</taxon>
        <taxon>Sordariomycetes</taxon>
        <taxon>Sordariomycetidae</taxon>
        <taxon>Sordariales</taxon>
        <taxon>Podosporaceae</taxon>
        <taxon>Podospora</taxon>
    </lineage>
</organism>
<feature type="region of interest" description="Disordered" evidence="1">
    <location>
        <begin position="381"/>
        <end position="471"/>
    </location>
</feature>
<feature type="compositionally biased region" description="Acidic residues" evidence="1">
    <location>
        <begin position="330"/>
        <end position="339"/>
    </location>
</feature>
<proteinExistence type="predicted"/>
<feature type="compositionally biased region" description="Basic and acidic residues" evidence="1">
    <location>
        <begin position="70"/>
        <end position="89"/>
    </location>
</feature>
<feature type="region of interest" description="Disordered" evidence="1">
    <location>
        <begin position="534"/>
        <end position="553"/>
    </location>
</feature>
<feature type="compositionally biased region" description="Polar residues" evidence="1">
    <location>
        <begin position="452"/>
        <end position="463"/>
    </location>
</feature>
<name>A0AAN6WRQ6_9PEZI</name>
<feature type="compositionally biased region" description="Pro residues" evidence="1">
    <location>
        <begin position="177"/>
        <end position="213"/>
    </location>
</feature>
<dbReference type="Proteomes" id="UP001302126">
    <property type="component" value="Unassembled WGS sequence"/>
</dbReference>
<accession>A0AAN6WRQ6</accession>
<feature type="region of interest" description="Disordered" evidence="1">
    <location>
        <begin position="563"/>
        <end position="595"/>
    </location>
</feature>
<sequence>MSGRNRPPVACVEDADESGNIYEGSVRYAKSVAPSSPPKERPNTGRVRREKSRKSESSPLTSTLNTDSDTTVHPRRDVLKKSSSQRDKSVGASKKALQMASRPAMKPAKTAPAYPKRDDAAYYGVDPANIAPANSNSRPRARSVRPSSYYGAPGSKPPSANAKFYQSQTPGPQMPSSFPPPPPQWGGLPPGPPVPHGLPPPPVGLPIPYPQAPSPMVMQGPPPDYFSRPLESRFGSFGSGSFGSLPRPMSAMAHRPPRQLEYEEDYEESPPDRTLVRRPSTNRKLSKRDEDTRAMPPPPRRPASARPGTVAPFRPPPPPQTPARRTSMFYDDDRDEDALFGDLSPSPLAPYDYGSPLAYRPKMPTSGLADVAYDAHDYRTEVAGRNHRRNSYYGDHSASSGSGYEEQVRVATRYQEDLMGGSPLPLTAETLRKARNGGSSRSSGSHDESDYRQSATTRTTHTNPNEEDVTIRVKGSTVLKVGGAEMQCFDGAEINISKNGAATFRGGSDKSSYIDNYDDRRTRVDMPVGRARGMSRARSYSRTYPNLDNYGEDPEYEYVGTEYAPTQVPPPYPAYPSYSSSYSRQDEGLYGYPPR</sequence>
<reference evidence="2" key="1">
    <citation type="journal article" date="2023" name="Mol. Phylogenet. Evol.">
        <title>Genome-scale phylogeny and comparative genomics of the fungal order Sordariales.</title>
        <authorList>
            <person name="Hensen N."/>
            <person name="Bonometti L."/>
            <person name="Westerberg I."/>
            <person name="Brannstrom I.O."/>
            <person name="Guillou S."/>
            <person name="Cros-Aarteil S."/>
            <person name="Calhoun S."/>
            <person name="Haridas S."/>
            <person name="Kuo A."/>
            <person name="Mondo S."/>
            <person name="Pangilinan J."/>
            <person name="Riley R."/>
            <person name="LaButti K."/>
            <person name="Andreopoulos B."/>
            <person name="Lipzen A."/>
            <person name="Chen C."/>
            <person name="Yan M."/>
            <person name="Daum C."/>
            <person name="Ng V."/>
            <person name="Clum A."/>
            <person name="Steindorff A."/>
            <person name="Ohm R.A."/>
            <person name="Martin F."/>
            <person name="Silar P."/>
            <person name="Natvig D.O."/>
            <person name="Lalanne C."/>
            <person name="Gautier V."/>
            <person name="Ament-Velasquez S.L."/>
            <person name="Kruys A."/>
            <person name="Hutchinson M.I."/>
            <person name="Powell A.J."/>
            <person name="Barry K."/>
            <person name="Miller A.N."/>
            <person name="Grigoriev I.V."/>
            <person name="Debuchy R."/>
            <person name="Gladieux P."/>
            <person name="Hiltunen Thoren M."/>
            <person name="Johannesson H."/>
        </authorList>
    </citation>
    <scope>NUCLEOTIDE SEQUENCE</scope>
    <source>
        <strain evidence="2">PSN309</strain>
    </source>
</reference>
<dbReference type="EMBL" id="MU864458">
    <property type="protein sequence ID" value="KAK4185192.1"/>
    <property type="molecule type" value="Genomic_DNA"/>
</dbReference>